<dbReference type="InterPro" id="IPR015067">
    <property type="entry name" value="DUF1893_TM1506-like"/>
</dbReference>
<protein>
    <recommendedName>
        <fullName evidence="3">DUF1893 domain-containing protein</fullName>
    </recommendedName>
</protein>
<sequence>MNNDLNIARKILEREERTLVIVKEGKVLFVSDDNGIKPIYMAVTDLAHELEDASLADRVIGRAAALLCVAYGIKEIYARLISKEAIRLLEQNGVSYNYRERTPFIKNREGTGMCPVERMSLDVDDGKHLVKRIEEFLKKNGLLR</sequence>
<dbReference type="EMBL" id="CP001098">
    <property type="protein sequence ID" value="ACL70849.1"/>
    <property type="molecule type" value="Genomic_DNA"/>
</dbReference>
<name>B8CZZ7_HALOH</name>
<evidence type="ECO:0000313" key="1">
    <source>
        <dbReference type="EMBL" id="ACL70849.1"/>
    </source>
</evidence>
<proteinExistence type="predicted"/>
<keyword evidence="2" id="KW-1185">Reference proteome</keyword>
<dbReference type="KEGG" id="hor:Hore_21040"/>
<dbReference type="GO" id="GO:0003824">
    <property type="term" value="F:catalytic activity"/>
    <property type="evidence" value="ECO:0007669"/>
    <property type="project" value="InterPro"/>
</dbReference>
<organism evidence="1 2">
    <name type="scientific">Halothermothrix orenii (strain H 168 / OCM 544 / DSM 9562)</name>
    <dbReference type="NCBI Taxonomy" id="373903"/>
    <lineage>
        <taxon>Bacteria</taxon>
        <taxon>Bacillati</taxon>
        <taxon>Bacillota</taxon>
        <taxon>Clostridia</taxon>
        <taxon>Halanaerobiales</taxon>
        <taxon>Halothermotrichaceae</taxon>
        <taxon>Halothermothrix</taxon>
    </lineage>
</organism>
<dbReference type="AlphaFoldDB" id="B8CZZ7"/>
<dbReference type="eggNOG" id="ENOG50332RU">
    <property type="taxonomic scope" value="Bacteria"/>
</dbReference>
<evidence type="ECO:0000313" key="2">
    <source>
        <dbReference type="Proteomes" id="UP000000719"/>
    </source>
</evidence>
<gene>
    <name evidence="1" type="ordered locus">Hore_21040</name>
</gene>
<dbReference type="HOGENOM" id="CLU_121418_0_0_9"/>
<dbReference type="SUPFAM" id="SSF53927">
    <property type="entry name" value="Cytidine deaminase-like"/>
    <property type="match status" value="1"/>
</dbReference>
<dbReference type="InterPro" id="IPR016193">
    <property type="entry name" value="Cytidine_deaminase-like"/>
</dbReference>
<dbReference type="Pfam" id="PF08973">
    <property type="entry name" value="TM1506"/>
    <property type="match status" value="1"/>
</dbReference>
<dbReference type="Proteomes" id="UP000000719">
    <property type="component" value="Chromosome"/>
</dbReference>
<dbReference type="InterPro" id="IPR037081">
    <property type="entry name" value="Hyp_TM1506"/>
</dbReference>
<dbReference type="Gene3D" id="3.40.140.30">
    <property type="entry name" value="Hypothetical protein TM1506"/>
    <property type="match status" value="1"/>
</dbReference>
<evidence type="ECO:0008006" key="3">
    <source>
        <dbReference type="Google" id="ProtNLM"/>
    </source>
</evidence>
<dbReference type="RefSeq" id="WP_015923818.1">
    <property type="nucleotide sequence ID" value="NC_011899.1"/>
</dbReference>
<reference evidence="1 2" key="1">
    <citation type="journal article" date="2009" name="PLoS ONE">
        <title>Genome analysis of the anaerobic thermohalophilic bacterium Halothermothrix orenii.</title>
        <authorList>
            <person name="Mavromatis K."/>
            <person name="Ivanova N."/>
            <person name="Anderson I."/>
            <person name="Lykidis A."/>
            <person name="Hooper S.D."/>
            <person name="Sun H."/>
            <person name="Kunin V."/>
            <person name="Lapidus A."/>
            <person name="Hugenholtz P."/>
            <person name="Patel B."/>
            <person name="Kyrpides N.C."/>
        </authorList>
    </citation>
    <scope>NUCLEOTIDE SEQUENCE [LARGE SCALE GENOMIC DNA]</scope>
    <source>
        <strain evidence="2">H 168 / OCM 544 / DSM 9562</strain>
    </source>
</reference>
<accession>B8CZZ7</accession>